<gene>
    <name evidence="2" type="ORF">TR136902</name>
</gene>
<dbReference type="PANTHER" id="PTHR21301:SF10">
    <property type="entry name" value="REVERSE TRANSCRIPTASE DOMAIN-CONTAINING PROTEIN"/>
    <property type="match status" value="1"/>
</dbReference>
<name>A0A0X3NUX1_SCHSO</name>
<dbReference type="InterPro" id="IPR000477">
    <property type="entry name" value="RT_dom"/>
</dbReference>
<evidence type="ECO:0000259" key="1">
    <source>
        <dbReference type="PROSITE" id="PS50878"/>
    </source>
</evidence>
<dbReference type="PROSITE" id="PS50878">
    <property type="entry name" value="RT_POL"/>
    <property type="match status" value="1"/>
</dbReference>
<dbReference type="PANTHER" id="PTHR21301">
    <property type="entry name" value="REVERSE TRANSCRIPTASE"/>
    <property type="match status" value="1"/>
</dbReference>
<keyword evidence="2" id="KW-0695">RNA-directed DNA polymerase</keyword>
<accession>A0A0X3NUX1</accession>
<dbReference type="AlphaFoldDB" id="A0A0X3NUX1"/>
<organism evidence="2">
    <name type="scientific">Schistocephalus solidus</name>
    <name type="common">Tapeworm</name>
    <dbReference type="NCBI Taxonomy" id="70667"/>
    <lineage>
        <taxon>Eukaryota</taxon>
        <taxon>Metazoa</taxon>
        <taxon>Spiralia</taxon>
        <taxon>Lophotrochozoa</taxon>
        <taxon>Platyhelminthes</taxon>
        <taxon>Cestoda</taxon>
        <taxon>Eucestoda</taxon>
        <taxon>Diphyllobothriidea</taxon>
        <taxon>Diphyllobothriidae</taxon>
        <taxon>Schistocephalus</taxon>
    </lineage>
</organism>
<sequence length="517" mass="59065">MGIFATLKQSKDPAVLKALNGYLRINTKLVEAKVRARFIGKCVEGNEYPNFYWRALRRNRTVITCDTLRRYAENDLESIRVKVEELGRHVCQRGAILDHLDKDERQEFEKYVVSIGEKRGEIKIAALLRSVHEGRPQSKLPEDPSRYVHNLSSISLDKTSIEALSLGPKFCCPRQKPSQLELETQFENLLNQTHDLQPVSTDSVQYLKSTLVNCSYQYLNNGQKCRGLLTKSHMEKLKELRQNKDVLITRPDKGMGVVLMDRTDYIMKLEAILSDKKKFIKTEKEKDRTDELEAQLTDCLKRLQTEGLISENDLERLRPVGTHVPRLYGLPKIHKDGTPVRPILDMKNSPYHAIAKWLADKLKPIQDQLAPLSYRDTFEFVEGVKDFDLNGMTMFSLDVSSLFTNVPVTETVNYICEFITSNQQDIGIPVNALKELLLKCTLNVQFLFNNTLYRQIDGVAMGSPLGPLLANIFMGKLEALQLRPQINRLKYYGRYADDIFAVASEQTDISAAMDTIN</sequence>
<dbReference type="GO" id="GO:0003964">
    <property type="term" value="F:RNA-directed DNA polymerase activity"/>
    <property type="evidence" value="ECO:0007669"/>
    <property type="project" value="UniProtKB-KW"/>
</dbReference>
<keyword evidence="2" id="KW-0808">Transferase</keyword>
<feature type="domain" description="Reverse transcriptase" evidence="1">
    <location>
        <begin position="311"/>
        <end position="517"/>
    </location>
</feature>
<proteinExistence type="predicted"/>
<protein>
    <submittedName>
        <fullName evidence="2">Reverse transcriptase (RNA-dependent DNA polymerase)</fullName>
    </submittedName>
</protein>
<dbReference type="Pfam" id="PF00078">
    <property type="entry name" value="RVT_1"/>
    <property type="match status" value="1"/>
</dbReference>
<evidence type="ECO:0000313" key="2">
    <source>
        <dbReference type="EMBL" id="JAP42950.1"/>
    </source>
</evidence>
<keyword evidence="2" id="KW-0548">Nucleotidyltransferase</keyword>
<reference evidence="2" key="1">
    <citation type="submission" date="2016-01" db="EMBL/GenBank/DDBJ databases">
        <title>Reference transcriptome for the parasite Schistocephalus solidus: insights into the molecular evolution of parasitism.</title>
        <authorList>
            <person name="Hebert F.O."/>
            <person name="Grambauer S."/>
            <person name="Barber I."/>
            <person name="Landry C.R."/>
            <person name="Aubin-Horth N."/>
        </authorList>
    </citation>
    <scope>NUCLEOTIDE SEQUENCE</scope>
</reference>
<dbReference type="EMBL" id="GEEE01020275">
    <property type="protein sequence ID" value="JAP42950.1"/>
    <property type="molecule type" value="Transcribed_RNA"/>
</dbReference>